<reference evidence="3 5" key="2">
    <citation type="submission" date="2019-03" db="EMBL/GenBank/DDBJ databases">
        <title>Genomic Encyclopedia of Archaeal and Bacterial Type Strains, Phase II (KMG-II): from individual species to whole genera.</title>
        <authorList>
            <person name="Goeker M."/>
        </authorList>
    </citation>
    <scope>NUCLEOTIDE SEQUENCE [LARGE SCALE GENOMIC DNA]</scope>
    <source>
        <strain evidence="3 5">DSM 15594</strain>
    </source>
</reference>
<gene>
    <name evidence="2" type="ORF">B6S09_04090</name>
    <name evidence="3" type="ORF">LY04_00939</name>
</gene>
<name>A0A235CN01_9GAMM</name>
<protein>
    <submittedName>
        <fullName evidence="3">Type IV pilus assembly protein PilP</fullName>
    </submittedName>
</protein>
<dbReference type="Pfam" id="PF04351">
    <property type="entry name" value="PilP"/>
    <property type="match status" value="1"/>
</dbReference>
<dbReference type="PROSITE" id="PS51257">
    <property type="entry name" value="PROKAR_LIPOPROTEIN"/>
    <property type="match status" value="1"/>
</dbReference>
<evidence type="ECO:0000313" key="4">
    <source>
        <dbReference type="Proteomes" id="UP000243640"/>
    </source>
</evidence>
<evidence type="ECO:0000313" key="3">
    <source>
        <dbReference type="EMBL" id="TDW61401.1"/>
    </source>
</evidence>
<dbReference type="EMBL" id="SODO01000002">
    <property type="protein sequence ID" value="TDW61401.1"/>
    <property type="molecule type" value="Genomic_DNA"/>
</dbReference>
<proteinExistence type="predicted"/>
<feature type="region of interest" description="Disordered" evidence="1">
    <location>
        <begin position="57"/>
        <end position="87"/>
    </location>
</feature>
<dbReference type="RefSeq" id="WP_094277238.1">
    <property type="nucleotide sequence ID" value="NZ_NQJF01000003.1"/>
</dbReference>
<evidence type="ECO:0000313" key="2">
    <source>
        <dbReference type="EMBL" id="OYD25407.1"/>
    </source>
</evidence>
<comment type="caution">
    <text evidence="2">The sequence shown here is derived from an EMBL/GenBank/DDBJ whole genome shotgun (WGS) entry which is preliminary data.</text>
</comment>
<keyword evidence="5" id="KW-1185">Reference proteome</keyword>
<dbReference type="EMBL" id="NQJF01000003">
    <property type="protein sequence ID" value="OYD25407.1"/>
    <property type="molecule type" value="Genomic_DNA"/>
</dbReference>
<dbReference type="Proteomes" id="UP000243640">
    <property type="component" value="Unassembled WGS sequence"/>
</dbReference>
<dbReference type="PIRSF" id="PIRSF016481">
    <property type="entry name" value="Pilus_assembly_PilP"/>
    <property type="match status" value="1"/>
</dbReference>
<accession>A0A235CN01</accession>
<evidence type="ECO:0000256" key="1">
    <source>
        <dbReference type="SAM" id="MobiDB-lite"/>
    </source>
</evidence>
<dbReference type="OrthoDB" id="5296580at2"/>
<dbReference type="Gene3D" id="2.30.30.830">
    <property type="match status" value="1"/>
</dbReference>
<dbReference type="InterPro" id="IPR007446">
    <property type="entry name" value="PilP"/>
</dbReference>
<reference evidence="2 4" key="1">
    <citation type="submission" date="2017-08" db="EMBL/GenBank/DDBJ databases">
        <title>Draft Genome Sequence of the Marine Bacterium Oceanimonas baumannii ATCC 700832.</title>
        <authorList>
            <person name="Mcclelland W.D."/>
            <person name="Brennan M.A."/>
            <person name="Trachtenberg A.M."/>
            <person name="Maclea K.S."/>
        </authorList>
    </citation>
    <scope>NUCLEOTIDE SEQUENCE [LARGE SCALE GENOMIC DNA]</scope>
    <source>
        <strain evidence="2 4">ATCC 700832</strain>
    </source>
</reference>
<feature type="compositionally biased region" description="Basic and acidic residues" evidence="1">
    <location>
        <begin position="72"/>
        <end position="87"/>
    </location>
</feature>
<dbReference type="Proteomes" id="UP000295058">
    <property type="component" value="Unassembled WGS sequence"/>
</dbReference>
<organism evidence="2 4">
    <name type="scientific">Oceanimonas baumannii</name>
    <dbReference type="NCBI Taxonomy" id="129578"/>
    <lineage>
        <taxon>Bacteria</taxon>
        <taxon>Pseudomonadati</taxon>
        <taxon>Pseudomonadota</taxon>
        <taxon>Gammaproteobacteria</taxon>
        <taxon>Aeromonadales</taxon>
        <taxon>Aeromonadaceae</taxon>
        <taxon>Oceanimonas</taxon>
    </lineage>
</organism>
<evidence type="ECO:0000313" key="5">
    <source>
        <dbReference type="Proteomes" id="UP000295058"/>
    </source>
</evidence>
<dbReference type="AlphaFoldDB" id="A0A235CN01"/>
<sequence>MRGMWLLLLLTVSACSEQEDLRQYVVEVRSRPATVPEPIPTVSSYFPEPYAPVSQRSPFVAPRPEGITSQTEDPRKCARPDAGRDKHPLERYSLESLSMRGTLQNAGIIRALISTPDGATHPVKTGDRLGFNQGEITAITREQVSLTEYVPDGRGCWIRRETALSLVSSQ</sequence>